<feature type="domain" description="Glycosyltransferase subfamily 4-like N-terminal" evidence="2">
    <location>
        <begin position="14"/>
        <end position="181"/>
    </location>
</feature>
<accession>M7N5P0</accession>
<keyword evidence="3" id="KW-0328">Glycosyltransferase</keyword>
<dbReference type="GO" id="GO:0103011">
    <property type="term" value="F:mannosylfructose-phosphate synthase activity"/>
    <property type="evidence" value="ECO:0007669"/>
    <property type="project" value="UniProtKB-EC"/>
</dbReference>
<evidence type="ECO:0000259" key="1">
    <source>
        <dbReference type="Pfam" id="PF00534"/>
    </source>
</evidence>
<sequence length="384" mass="42788">MRIVFITHYQDLYGANKSLLNTIVVLQAKHHQCLVICPREGEFSAVLREKQIDQISGYYFTGLDYKSTTDLIKVPYRFLLSLITLKKLTKKVKRFDPDIVYSNSSVIWIGKALASVIKRPHIWHIREFGLEDYGFKRIGGQPLFNHMLNNSSAVIAISKAIEARLLKLVNPKLKHQIYNGIIAESELSSISKNPTYSPFTFCMAGLLVAGKGYEDAIKAMAILCKRNANVHLLIAGKGQGGDNYENLLKDLSTSLGISNKVTFTGYIKDMATIYQASDCLLMCSRNEGLGRVTIEAMAKGLPVIGFKGGATPEIVKHESNGYLYKGSPEELASYMQRIISCPFYSSLSLNAINTVREHFTLDSYSSKINSVLKEVQSCCLIKTT</sequence>
<dbReference type="Pfam" id="PF00534">
    <property type="entry name" value="Glycos_transf_1"/>
    <property type="match status" value="1"/>
</dbReference>
<evidence type="ECO:0000313" key="3">
    <source>
        <dbReference type="EMBL" id="EMR03948.1"/>
    </source>
</evidence>
<dbReference type="AlphaFoldDB" id="M7N5P0"/>
<evidence type="ECO:0000259" key="2">
    <source>
        <dbReference type="Pfam" id="PF13439"/>
    </source>
</evidence>
<evidence type="ECO:0000313" key="4">
    <source>
        <dbReference type="Proteomes" id="UP000011910"/>
    </source>
</evidence>
<reference evidence="3 4" key="1">
    <citation type="journal article" date="2013" name="Genome Announc.">
        <title>Draft Genome Sequence of Cesiribacter andamanensis Strain AMV16T, Isolated from a Soil Sample from a Mud Volcano in the Andaman Islands, India.</title>
        <authorList>
            <person name="Shivaji S."/>
            <person name="Ara S."/>
            <person name="Begum Z."/>
            <person name="Srinivas T.N."/>
            <person name="Singh A."/>
            <person name="Kumar Pinnaka A."/>
        </authorList>
    </citation>
    <scope>NUCLEOTIDE SEQUENCE [LARGE SCALE GENOMIC DNA]</scope>
    <source>
        <strain evidence="3 4">AMV16</strain>
    </source>
</reference>
<dbReference type="CDD" id="cd03801">
    <property type="entry name" value="GT4_PimA-like"/>
    <property type="match status" value="1"/>
</dbReference>
<dbReference type="SUPFAM" id="SSF53756">
    <property type="entry name" value="UDP-Glycosyltransferase/glycogen phosphorylase"/>
    <property type="match status" value="1"/>
</dbReference>
<dbReference type="EC" id="2.4.1.246" evidence="3"/>
<dbReference type="RefSeq" id="WP_009194317.1">
    <property type="nucleotide sequence ID" value="NZ_AODQ01000014.1"/>
</dbReference>
<dbReference type="STRING" id="1279009.ADICEAN_00915"/>
<dbReference type="PANTHER" id="PTHR12526">
    <property type="entry name" value="GLYCOSYLTRANSFERASE"/>
    <property type="match status" value="1"/>
</dbReference>
<protein>
    <submittedName>
        <fullName evidence="3">Mannosylfructose-phosphate synthase</fullName>
        <ecNumber evidence="3">2.4.1.246</ecNumber>
    </submittedName>
</protein>
<gene>
    <name evidence="3" type="primary">mfpsA_1</name>
    <name evidence="3" type="ORF">ADICEAN_00915</name>
</gene>
<dbReference type="Pfam" id="PF13439">
    <property type="entry name" value="Glyco_transf_4"/>
    <property type="match status" value="1"/>
</dbReference>
<keyword evidence="3" id="KW-0808">Transferase</keyword>
<dbReference type="EMBL" id="AODQ01000014">
    <property type="protein sequence ID" value="EMR03948.1"/>
    <property type="molecule type" value="Genomic_DNA"/>
</dbReference>
<name>M7N5P0_9BACT</name>
<organism evidence="3 4">
    <name type="scientific">Cesiribacter andamanensis AMV16</name>
    <dbReference type="NCBI Taxonomy" id="1279009"/>
    <lineage>
        <taxon>Bacteria</taxon>
        <taxon>Pseudomonadati</taxon>
        <taxon>Bacteroidota</taxon>
        <taxon>Cytophagia</taxon>
        <taxon>Cytophagales</taxon>
        <taxon>Cesiribacteraceae</taxon>
        <taxon>Cesiribacter</taxon>
    </lineage>
</organism>
<dbReference type="eggNOG" id="COG0438">
    <property type="taxonomic scope" value="Bacteria"/>
</dbReference>
<dbReference type="InterPro" id="IPR028098">
    <property type="entry name" value="Glyco_trans_4-like_N"/>
</dbReference>
<dbReference type="InterPro" id="IPR001296">
    <property type="entry name" value="Glyco_trans_1"/>
</dbReference>
<feature type="domain" description="Glycosyl transferase family 1" evidence="1">
    <location>
        <begin position="198"/>
        <end position="346"/>
    </location>
</feature>
<keyword evidence="4" id="KW-1185">Reference proteome</keyword>
<comment type="caution">
    <text evidence="3">The sequence shown here is derived from an EMBL/GenBank/DDBJ whole genome shotgun (WGS) entry which is preliminary data.</text>
</comment>
<dbReference type="Proteomes" id="UP000011910">
    <property type="component" value="Unassembled WGS sequence"/>
</dbReference>
<proteinExistence type="predicted"/>
<dbReference type="Gene3D" id="3.40.50.2000">
    <property type="entry name" value="Glycogen Phosphorylase B"/>
    <property type="match status" value="2"/>
</dbReference>